<reference evidence="2 3" key="1">
    <citation type="journal article" date="2019" name="Commun. Biol.">
        <title>The bagworm genome reveals a unique fibroin gene that provides high tensile strength.</title>
        <authorList>
            <person name="Kono N."/>
            <person name="Nakamura H."/>
            <person name="Ohtoshi R."/>
            <person name="Tomita M."/>
            <person name="Numata K."/>
            <person name="Arakawa K."/>
        </authorList>
    </citation>
    <scope>NUCLEOTIDE SEQUENCE [LARGE SCALE GENOMIC DNA]</scope>
</reference>
<sequence>MDTVTEKKVRSHQCAVDSMSSNRICNGEGNGVMTGSNGGGGKSGVAEGERATGTRSHLTNITRNHTTAVYKLNIPKYFLIEMCLLIYHSASCGNPDWCVVIGGCRQRPSALAERSQLSAIAATARTYLRYCHRTPKRRRDAAHAVARVWNSTPSTPSQ</sequence>
<comment type="caution">
    <text evidence="2">The sequence shown here is derived from an EMBL/GenBank/DDBJ whole genome shotgun (WGS) entry which is preliminary data.</text>
</comment>
<evidence type="ECO:0000313" key="3">
    <source>
        <dbReference type="Proteomes" id="UP000299102"/>
    </source>
</evidence>
<proteinExistence type="predicted"/>
<feature type="region of interest" description="Disordered" evidence="1">
    <location>
        <begin position="29"/>
        <end position="53"/>
    </location>
</feature>
<evidence type="ECO:0000256" key="1">
    <source>
        <dbReference type="SAM" id="MobiDB-lite"/>
    </source>
</evidence>
<feature type="compositionally biased region" description="Gly residues" evidence="1">
    <location>
        <begin position="29"/>
        <end position="43"/>
    </location>
</feature>
<keyword evidence="3" id="KW-1185">Reference proteome</keyword>
<gene>
    <name evidence="2" type="ORF">EVAR_82367_1</name>
</gene>
<organism evidence="2 3">
    <name type="scientific">Eumeta variegata</name>
    <name type="common">Bagworm moth</name>
    <name type="synonym">Eumeta japonica</name>
    <dbReference type="NCBI Taxonomy" id="151549"/>
    <lineage>
        <taxon>Eukaryota</taxon>
        <taxon>Metazoa</taxon>
        <taxon>Ecdysozoa</taxon>
        <taxon>Arthropoda</taxon>
        <taxon>Hexapoda</taxon>
        <taxon>Insecta</taxon>
        <taxon>Pterygota</taxon>
        <taxon>Neoptera</taxon>
        <taxon>Endopterygota</taxon>
        <taxon>Lepidoptera</taxon>
        <taxon>Glossata</taxon>
        <taxon>Ditrysia</taxon>
        <taxon>Tineoidea</taxon>
        <taxon>Psychidae</taxon>
        <taxon>Oiketicinae</taxon>
        <taxon>Eumeta</taxon>
    </lineage>
</organism>
<evidence type="ECO:0000313" key="2">
    <source>
        <dbReference type="EMBL" id="GBP23202.1"/>
    </source>
</evidence>
<dbReference type="EMBL" id="BGZK01000148">
    <property type="protein sequence ID" value="GBP23202.1"/>
    <property type="molecule type" value="Genomic_DNA"/>
</dbReference>
<accession>A0A4C1U9Z0</accession>
<dbReference type="AlphaFoldDB" id="A0A4C1U9Z0"/>
<dbReference type="Proteomes" id="UP000299102">
    <property type="component" value="Unassembled WGS sequence"/>
</dbReference>
<name>A0A4C1U9Z0_EUMVA</name>
<protein>
    <submittedName>
        <fullName evidence="2">Uncharacterized protein</fullName>
    </submittedName>
</protein>